<dbReference type="AlphaFoldDB" id="A0A2A2EGY4"/>
<accession>A0A2A2EGY4</accession>
<protein>
    <submittedName>
        <fullName evidence="4">RNA-binding protein</fullName>
    </submittedName>
</protein>
<dbReference type="Proteomes" id="UP000218399">
    <property type="component" value="Unassembled WGS sequence"/>
</dbReference>
<dbReference type="PANTHER" id="PTHR40065">
    <property type="entry name" value="RNA-BINDING PROTEIN YHBY"/>
    <property type="match status" value="1"/>
</dbReference>
<dbReference type="Gene3D" id="3.30.110.60">
    <property type="entry name" value="YhbY-like"/>
    <property type="match status" value="1"/>
</dbReference>
<keyword evidence="1 2" id="KW-0694">RNA-binding</keyword>
<comment type="caution">
    <text evidence="4">The sequence shown here is derived from an EMBL/GenBank/DDBJ whole genome shotgun (WGS) entry which is preliminary data.</text>
</comment>
<evidence type="ECO:0000256" key="1">
    <source>
        <dbReference type="ARBA" id="ARBA00022884"/>
    </source>
</evidence>
<feature type="domain" description="CRM" evidence="3">
    <location>
        <begin position="1"/>
        <end position="97"/>
    </location>
</feature>
<sequence>MALTKKQTKQLRAMANQLKPLVYIGKNDLTDAAIKQADETIEKRELIKGQVQDGSGMDAREAAGNLADALGADVVQVIGNRFVLFRVSKRDDVEHIRLVRE</sequence>
<dbReference type="EMBL" id="MVOH01000006">
    <property type="protein sequence ID" value="PAU68158.1"/>
    <property type="molecule type" value="Genomic_DNA"/>
</dbReference>
<dbReference type="SMART" id="SM01103">
    <property type="entry name" value="CRS1_YhbY"/>
    <property type="match status" value="1"/>
</dbReference>
<evidence type="ECO:0000259" key="3">
    <source>
        <dbReference type="PROSITE" id="PS51295"/>
    </source>
</evidence>
<evidence type="ECO:0000313" key="5">
    <source>
        <dbReference type="Proteomes" id="UP000218399"/>
    </source>
</evidence>
<organism evidence="4 5">
    <name type="scientific">Bifidobacterium criceti</name>
    <dbReference type="NCBI Taxonomy" id="1960969"/>
    <lineage>
        <taxon>Bacteria</taxon>
        <taxon>Bacillati</taxon>
        <taxon>Actinomycetota</taxon>
        <taxon>Actinomycetes</taxon>
        <taxon>Bifidobacteriales</taxon>
        <taxon>Bifidobacteriaceae</taxon>
        <taxon>Bifidobacterium</taxon>
    </lineage>
</organism>
<reference evidence="4 5" key="1">
    <citation type="journal article" date="2017" name="ISME J.">
        <title>Unveiling bifidobacterial biogeography across the mammalian branch of the tree of life.</title>
        <authorList>
            <person name="Milani C."/>
            <person name="Mangifesta M."/>
            <person name="Mancabelli L."/>
            <person name="Lugli G.A."/>
            <person name="James K."/>
            <person name="Duranti S."/>
            <person name="Turroni F."/>
            <person name="Ferrario C."/>
            <person name="Ossiprandi M.C."/>
            <person name="van Sinderen D."/>
            <person name="Ventura M."/>
        </authorList>
    </citation>
    <scope>NUCLEOTIDE SEQUENCE [LARGE SCALE GENOMIC DNA]</scope>
    <source>
        <strain evidence="5">Ham19E</strain>
    </source>
</reference>
<dbReference type="GO" id="GO:0003723">
    <property type="term" value="F:RNA binding"/>
    <property type="evidence" value="ECO:0007669"/>
    <property type="project" value="UniProtKB-UniRule"/>
</dbReference>
<dbReference type="InterPro" id="IPR051925">
    <property type="entry name" value="RNA-binding_domain"/>
</dbReference>
<dbReference type="RefSeq" id="WP_095614676.1">
    <property type="nucleotide sequence ID" value="NZ_MVOH01000006.1"/>
</dbReference>
<dbReference type="PROSITE" id="PS51295">
    <property type="entry name" value="CRM"/>
    <property type="match status" value="1"/>
</dbReference>
<dbReference type="InterPro" id="IPR001890">
    <property type="entry name" value="RNA-binding_CRM"/>
</dbReference>
<evidence type="ECO:0000256" key="2">
    <source>
        <dbReference type="PROSITE-ProRule" id="PRU00626"/>
    </source>
</evidence>
<evidence type="ECO:0000313" key="4">
    <source>
        <dbReference type="EMBL" id="PAU68158.1"/>
    </source>
</evidence>
<dbReference type="OrthoDB" id="9797519at2"/>
<dbReference type="SUPFAM" id="SSF75471">
    <property type="entry name" value="YhbY-like"/>
    <property type="match status" value="1"/>
</dbReference>
<name>A0A2A2EGY4_9BIFI</name>
<gene>
    <name evidence="4" type="ORF">B1526_0343</name>
</gene>
<dbReference type="PANTHER" id="PTHR40065:SF3">
    <property type="entry name" value="RNA-BINDING PROTEIN YHBY"/>
    <property type="match status" value="1"/>
</dbReference>
<proteinExistence type="predicted"/>
<keyword evidence="5" id="KW-1185">Reference proteome</keyword>
<dbReference type="InterPro" id="IPR035920">
    <property type="entry name" value="YhbY-like_sf"/>
</dbReference>
<dbReference type="Pfam" id="PF01985">
    <property type="entry name" value="CRS1_YhbY"/>
    <property type="match status" value="1"/>
</dbReference>